<feature type="domain" description="Dienelactone hydrolase" evidence="1">
    <location>
        <begin position="12"/>
        <end position="237"/>
    </location>
</feature>
<proteinExistence type="predicted"/>
<dbReference type="InterPro" id="IPR029058">
    <property type="entry name" value="AB_hydrolase_fold"/>
</dbReference>
<dbReference type="SUPFAM" id="SSF53474">
    <property type="entry name" value="alpha/beta-Hydrolases"/>
    <property type="match status" value="1"/>
</dbReference>
<dbReference type="Pfam" id="PF01738">
    <property type="entry name" value="DLH"/>
    <property type="match status" value="1"/>
</dbReference>
<keyword evidence="3" id="KW-1185">Reference proteome</keyword>
<sequence length="241" mass="25401">MPHVTVLCAPSPKGGVVLLQEAFGVTPYLLDVGRQLVDVGWNVAIPHLYHRSGSPTFYYNVNNGDGVDDRQPEAERAASQAIVPHALALSESGVMQDVDDSITALGSVGIAPENIGLVGFCFGGSVALYASATRALGAAVVFYGAGIRSSHFSVPAFTEVAEGRQTPLLGLYGALDKHIPSEDVEALELAVNLSRAAGSVRRFPAAEHGFHSKLRSAYEPQSAEAAWATALDWLHSYASAK</sequence>
<name>A0ABU4C568_RHOGO</name>
<evidence type="ECO:0000313" key="2">
    <source>
        <dbReference type="EMBL" id="MDV6271419.1"/>
    </source>
</evidence>
<dbReference type="EMBL" id="JAWLKB010000045">
    <property type="protein sequence ID" value="MDV6271419.1"/>
    <property type="molecule type" value="Genomic_DNA"/>
</dbReference>
<keyword evidence="2" id="KW-0378">Hydrolase</keyword>
<protein>
    <submittedName>
        <fullName evidence="2">Dienelactone hydrolase family protein</fullName>
    </submittedName>
</protein>
<dbReference type="GO" id="GO:0016787">
    <property type="term" value="F:hydrolase activity"/>
    <property type="evidence" value="ECO:0007669"/>
    <property type="project" value="UniProtKB-KW"/>
</dbReference>
<organism evidence="2 3">
    <name type="scientific">Rhodococcus globerulus</name>
    <dbReference type="NCBI Taxonomy" id="33008"/>
    <lineage>
        <taxon>Bacteria</taxon>
        <taxon>Bacillati</taxon>
        <taxon>Actinomycetota</taxon>
        <taxon>Actinomycetes</taxon>
        <taxon>Mycobacteriales</taxon>
        <taxon>Nocardiaceae</taxon>
        <taxon>Rhodococcus</taxon>
    </lineage>
</organism>
<evidence type="ECO:0000313" key="3">
    <source>
        <dbReference type="Proteomes" id="UP001185927"/>
    </source>
</evidence>
<dbReference type="PANTHER" id="PTHR46623:SF6">
    <property type="entry name" value="ALPHA_BETA-HYDROLASES SUPERFAMILY PROTEIN"/>
    <property type="match status" value="1"/>
</dbReference>
<dbReference type="InterPro" id="IPR002925">
    <property type="entry name" value="Dienelactn_hydro"/>
</dbReference>
<dbReference type="InterPro" id="IPR051049">
    <property type="entry name" value="Dienelactone_hydrolase-like"/>
</dbReference>
<gene>
    <name evidence="2" type="ORF">R3Q16_32935</name>
</gene>
<dbReference type="RefSeq" id="WP_317545849.1">
    <property type="nucleotide sequence ID" value="NZ_JAWLKB010000045.1"/>
</dbReference>
<accession>A0ABU4C568</accession>
<comment type="caution">
    <text evidence="2">The sequence shown here is derived from an EMBL/GenBank/DDBJ whole genome shotgun (WGS) entry which is preliminary data.</text>
</comment>
<reference evidence="2 3" key="1">
    <citation type="submission" date="2023-10" db="EMBL/GenBank/DDBJ databases">
        <title>Development of a sustainable strategy for remediation of hydrocarbon-contaminated territories based on the waste exchange concept.</title>
        <authorList>
            <person name="Krivoruchko A."/>
        </authorList>
    </citation>
    <scope>NUCLEOTIDE SEQUENCE [LARGE SCALE GENOMIC DNA]</scope>
    <source>
        <strain evidence="2 3">IEGM 1203</strain>
    </source>
</reference>
<evidence type="ECO:0000259" key="1">
    <source>
        <dbReference type="Pfam" id="PF01738"/>
    </source>
</evidence>
<dbReference type="PANTHER" id="PTHR46623">
    <property type="entry name" value="CARBOXYMETHYLENEBUTENOLIDASE-RELATED"/>
    <property type="match status" value="1"/>
</dbReference>
<dbReference type="Gene3D" id="3.40.50.1820">
    <property type="entry name" value="alpha/beta hydrolase"/>
    <property type="match status" value="1"/>
</dbReference>
<dbReference type="Proteomes" id="UP001185927">
    <property type="component" value="Unassembled WGS sequence"/>
</dbReference>